<protein>
    <submittedName>
        <fullName evidence="9">Kef-type potassium/proton antiporter (CPA2 family)</fullName>
    </submittedName>
</protein>
<feature type="transmembrane region" description="Helical" evidence="7">
    <location>
        <begin position="155"/>
        <end position="178"/>
    </location>
</feature>
<dbReference type="SUPFAM" id="SSF51735">
    <property type="entry name" value="NAD(P)-binding Rossmann-fold domains"/>
    <property type="match status" value="1"/>
</dbReference>
<sequence>MSVWVWMPHNLDLIFTLTGGLTAALALGFITHKLKLSPIVGYLLAGILVGPFTPGFVADSHIATQFAELGVILLMFGVGLHFHLKDLLAVRKVAVPGAIAQIAAATVLGAVVTKLFDWSWEAGIVFGMAISVASTVVLTRVLADNRDLHTPSGHIAIGWLIVEDLFTILVLVLLPAVFDKREVAAGETPPSLWVTIVISVLKLGALVLFTLVVGQKVIPKVLGYIAKTGSRELFTLSVLVLALGIAVGSAKFFGASMALGAFLAGMVVGQSDFSARAASDALPMRDAFAVLFFVSVGMLFDPGAVREGWPLMLATLGIVIIGKPLAALIVVLVFKRPFASALSIAVVLAQIGEFSFILAALAISLKIMPAEATNALVVTSVISITLNPLLYKGVKPFTRWLERKGWVKPPRPAVVQDKIVVDEAAHPVVVVGYGPVGRTVSRILEDNGIQVIIIEMNIDTVQHLRAQGRAAVYGDATQREILHHAGIEKAEGLIIAASGVPASEIVEAARDLNPKVRVLARTSYLKQAESLRACGATEVFASEGEVALAMTDYLMRYMGATDELIGRERDRVRKELFLLPQNGNGHGSEAKSAG</sequence>
<feature type="transmembrane region" description="Helical" evidence="7">
    <location>
        <begin position="122"/>
        <end position="143"/>
    </location>
</feature>
<dbReference type="Pfam" id="PF00999">
    <property type="entry name" value="Na_H_Exchanger"/>
    <property type="match status" value="1"/>
</dbReference>
<evidence type="ECO:0000256" key="5">
    <source>
        <dbReference type="ARBA" id="ARBA00022989"/>
    </source>
</evidence>
<feature type="transmembrane region" description="Helical" evidence="7">
    <location>
        <begin position="190"/>
        <end position="213"/>
    </location>
</feature>
<evidence type="ECO:0000256" key="4">
    <source>
        <dbReference type="ARBA" id="ARBA00022692"/>
    </source>
</evidence>
<dbReference type="InterPro" id="IPR038770">
    <property type="entry name" value="Na+/solute_symporter_sf"/>
</dbReference>
<comment type="caution">
    <text evidence="9">The sequence shown here is derived from an EMBL/GenBank/DDBJ whole genome shotgun (WGS) entry which is preliminary data.</text>
</comment>
<dbReference type="GO" id="GO:1902600">
    <property type="term" value="P:proton transmembrane transport"/>
    <property type="evidence" value="ECO:0007669"/>
    <property type="project" value="InterPro"/>
</dbReference>
<feature type="transmembrane region" description="Helical" evidence="7">
    <location>
        <begin position="233"/>
        <end position="250"/>
    </location>
</feature>
<dbReference type="GO" id="GO:0016020">
    <property type="term" value="C:membrane"/>
    <property type="evidence" value="ECO:0007669"/>
    <property type="project" value="UniProtKB-SubCell"/>
</dbReference>
<proteinExistence type="inferred from homology"/>
<evidence type="ECO:0000259" key="8">
    <source>
        <dbReference type="PROSITE" id="PS51201"/>
    </source>
</evidence>
<dbReference type="InterPro" id="IPR003148">
    <property type="entry name" value="RCK_N"/>
</dbReference>
<feature type="transmembrane region" description="Helical" evidence="7">
    <location>
        <begin position="94"/>
        <end position="116"/>
    </location>
</feature>
<accession>A0A366HUS2</accession>
<feature type="transmembrane region" description="Helical" evidence="7">
    <location>
        <begin position="63"/>
        <end position="82"/>
    </location>
</feature>
<feature type="transmembrane region" description="Helical" evidence="7">
    <location>
        <begin position="341"/>
        <end position="363"/>
    </location>
</feature>
<comment type="subcellular location">
    <subcellularLocation>
        <location evidence="1">Membrane</location>
        <topology evidence="1">Multi-pass membrane protein</topology>
    </subcellularLocation>
</comment>
<keyword evidence="10" id="KW-1185">Reference proteome</keyword>
<dbReference type="Pfam" id="PF02254">
    <property type="entry name" value="TrkA_N"/>
    <property type="match status" value="1"/>
</dbReference>
<dbReference type="Gene3D" id="1.20.1530.20">
    <property type="match status" value="1"/>
</dbReference>
<keyword evidence="4 7" id="KW-0812">Transmembrane</keyword>
<evidence type="ECO:0000256" key="3">
    <source>
        <dbReference type="ARBA" id="ARBA00022448"/>
    </source>
</evidence>
<dbReference type="Proteomes" id="UP000253426">
    <property type="component" value="Unassembled WGS sequence"/>
</dbReference>
<dbReference type="PROSITE" id="PS51201">
    <property type="entry name" value="RCK_N"/>
    <property type="match status" value="1"/>
</dbReference>
<dbReference type="InterPro" id="IPR006153">
    <property type="entry name" value="Cation/H_exchanger_TM"/>
</dbReference>
<reference evidence="9 10" key="1">
    <citation type="submission" date="2018-06" db="EMBL/GenBank/DDBJ databases">
        <title>Genomic Encyclopedia of Type Strains, Phase IV (KMG-IV): sequencing the most valuable type-strain genomes for metagenomic binning, comparative biology and taxonomic classification.</title>
        <authorList>
            <person name="Goeker M."/>
        </authorList>
    </citation>
    <scope>NUCLEOTIDE SEQUENCE [LARGE SCALE GENOMIC DNA]</scope>
    <source>
        <strain evidence="9 10">DSM 25532</strain>
    </source>
</reference>
<dbReference type="InterPro" id="IPR036291">
    <property type="entry name" value="NAD(P)-bd_dom_sf"/>
</dbReference>
<keyword evidence="5 7" id="KW-1133">Transmembrane helix</keyword>
<comment type="similarity">
    <text evidence="2">Belongs to the monovalent cation:proton antiporter 2 (CPA2) transporter (TC 2.A.37) family.</text>
</comment>
<evidence type="ECO:0000256" key="7">
    <source>
        <dbReference type="SAM" id="Phobius"/>
    </source>
</evidence>
<organism evidence="9 10">
    <name type="scientific">Roseimicrobium gellanilyticum</name>
    <dbReference type="NCBI Taxonomy" id="748857"/>
    <lineage>
        <taxon>Bacteria</taxon>
        <taxon>Pseudomonadati</taxon>
        <taxon>Verrucomicrobiota</taxon>
        <taxon>Verrucomicrobiia</taxon>
        <taxon>Verrucomicrobiales</taxon>
        <taxon>Verrucomicrobiaceae</taxon>
        <taxon>Roseimicrobium</taxon>
    </lineage>
</organism>
<evidence type="ECO:0000256" key="6">
    <source>
        <dbReference type="ARBA" id="ARBA00023136"/>
    </source>
</evidence>
<dbReference type="PANTHER" id="PTHR42751">
    <property type="entry name" value="SODIUM/HYDROGEN EXCHANGER FAMILY/TRKA DOMAIN PROTEIN"/>
    <property type="match status" value="1"/>
</dbReference>
<keyword evidence="6 7" id="KW-0472">Membrane</keyword>
<dbReference type="Gene3D" id="3.40.50.720">
    <property type="entry name" value="NAD(P)-binding Rossmann-like Domain"/>
    <property type="match status" value="1"/>
</dbReference>
<evidence type="ECO:0000313" key="9">
    <source>
        <dbReference type="EMBL" id="RBP47847.1"/>
    </source>
</evidence>
<dbReference type="EMBL" id="QNRR01000001">
    <property type="protein sequence ID" value="RBP47847.1"/>
    <property type="molecule type" value="Genomic_DNA"/>
</dbReference>
<feature type="transmembrane region" description="Helical" evidence="7">
    <location>
        <begin position="311"/>
        <end position="334"/>
    </location>
</feature>
<feature type="transmembrane region" description="Helical" evidence="7">
    <location>
        <begin position="39"/>
        <end position="57"/>
    </location>
</feature>
<feature type="domain" description="RCK N-terminal" evidence="8">
    <location>
        <begin position="425"/>
        <end position="541"/>
    </location>
</feature>
<evidence type="ECO:0000256" key="1">
    <source>
        <dbReference type="ARBA" id="ARBA00004141"/>
    </source>
</evidence>
<feature type="transmembrane region" description="Helical" evidence="7">
    <location>
        <begin position="13"/>
        <end position="32"/>
    </location>
</feature>
<dbReference type="GO" id="GO:0006813">
    <property type="term" value="P:potassium ion transport"/>
    <property type="evidence" value="ECO:0007669"/>
    <property type="project" value="InterPro"/>
</dbReference>
<keyword evidence="3" id="KW-0813">Transport</keyword>
<dbReference type="AlphaFoldDB" id="A0A366HUS2"/>
<evidence type="ECO:0000256" key="2">
    <source>
        <dbReference type="ARBA" id="ARBA00005551"/>
    </source>
</evidence>
<dbReference type="PANTHER" id="PTHR42751:SF1">
    <property type="entry name" value="CATION_PROTON ANTIPORTER YBAL-RELATED"/>
    <property type="match status" value="1"/>
</dbReference>
<name>A0A366HUS2_9BACT</name>
<evidence type="ECO:0000313" key="10">
    <source>
        <dbReference type="Proteomes" id="UP000253426"/>
    </source>
</evidence>
<gene>
    <name evidence="9" type="ORF">DES53_101647</name>
</gene>
<dbReference type="GO" id="GO:0015297">
    <property type="term" value="F:antiporter activity"/>
    <property type="evidence" value="ECO:0007669"/>
    <property type="project" value="InterPro"/>
</dbReference>